<keyword evidence="6" id="KW-0963">Cytoplasm</keyword>
<name>A0AAV7I0B7_COTGL</name>
<dbReference type="InterPro" id="IPR043936">
    <property type="entry name" value="HOOK_N"/>
</dbReference>
<dbReference type="Gene3D" id="1.10.418.10">
    <property type="entry name" value="Calponin-like domain"/>
    <property type="match status" value="1"/>
</dbReference>
<evidence type="ECO:0000256" key="5">
    <source>
        <dbReference type="ARBA" id="ARBA00018971"/>
    </source>
</evidence>
<evidence type="ECO:0000256" key="2">
    <source>
        <dbReference type="ARBA" id="ARBA00004245"/>
    </source>
</evidence>
<comment type="subunit">
    <text evidence="4">Homodimer. Interacts with microtubules via its N-terminus.</text>
</comment>
<comment type="similarity">
    <text evidence="3">Belongs to the hook family.</text>
</comment>
<organism evidence="14 15">
    <name type="scientific">Cotesia glomerata</name>
    <name type="common">Lepidopteran parasitic wasp</name>
    <name type="synonym">Apanteles glomeratus</name>
    <dbReference type="NCBI Taxonomy" id="32391"/>
    <lineage>
        <taxon>Eukaryota</taxon>
        <taxon>Metazoa</taxon>
        <taxon>Ecdysozoa</taxon>
        <taxon>Arthropoda</taxon>
        <taxon>Hexapoda</taxon>
        <taxon>Insecta</taxon>
        <taxon>Pterygota</taxon>
        <taxon>Neoptera</taxon>
        <taxon>Endopterygota</taxon>
        <taxon>Hymenoptera</taxon>
        <taxon>Apocrita</taxon>
        <taxon>Ichneumonoidea</taxon>
        <taxon>Braconidae</taxon>
        <taxon>Microgastrinae</taxon>
        <taxon>Cotesia</taxon>
    </lineage>
</organism>
<accession>A0AAV7I0B7</accession>
<keyword evidence="8" id="KW-0493">Microtubule</keyword>
<comment type="subcellular location">
    <subcellularLocation>
        <location evidence="2">Cytoplasm</location>
        <location evidence="2">Cytoskeleton</location>
    </subcellularLocation>
    <subcellularLocation>
        <location evidence="1">Endosome</location>
    </subcellularLocation>
</comment>
<dbReference type="PANTHER" id="PTHR18947">
    <property type="entry name" value="HOOK PROTEINS"/>
    <property type="match status" value="1"/>
</dbReference>
<keyword evidence="15" id="KW-1185">Reference proteome</keyword>
<dbReference type="GO" id="GO:0005813">
    <property type="term" value="C:centrosome"/>
    <property type="evidence" value="ECO:0007669"/>
    <property type="project" value="TreeGrafter"/>
</dbReference>
<reference evidence="14 15" key="1">
    <citation type="journal article" date="2021" name="J. Hered.">
        <title>A chromosome-level genome assembly of the parasitoid wasp, Cotesia glomerata (Hymenoptera: Braconidae).</title>
        <authorList>
            <person name="Pinto B.J."/>
            <person name="Weis J.J."/>
            <person name="Gamble T."/>
            <person name="Ode P.J."/>
            <person name="Paul R."/>
            <person name="Zaspel J.M."/>
        </authorList>
    </citation>
    <scope>NUCLEOTIDE SEQUENCE [LARGE SCALE GENOMIC DNA]</scope>
    <source>
        <strain evidence="14">CgM1</strain>
    </source>
</reference>
<dbReference type="InterPro" id="IPR036872">
    <property type="entry name" value="CH_dom_sf"/>
</dbReference>
<gene>
    <name evidence="14" type="ORF">KQX54_014500</name>
</gene>
<dbReference type="GO" id="GO:0005874">
    <property type="term" value="C:microtubule"/>
    <property type="evidence" value="ECO:0007669"/>
    <property type="project" value="UniProtKB-KW"/>
</dbReference>
<evidence type="ECO:0000313" key="14">
    <source>
        <dbReference type="EMBL" id="KAH0540203.1"/>
    </source>
</evidence>
<evidence type="ECO:0000259" key="13">
    <source>
        <dbReference type="PROSITE" id="PS50021"/>
    </source>
</evidence>
<evidence type="ECO:0000256" key="11">
    <source>
        <dbReference type="ARBA" id="ARBA00023212"/>
    </source>
</evidence>
<dbReference type="EMBL" id="JAHXZJ010002609">
    <property type="protein sequence ID" value="KAH0540203.1"/>
    <property type="molecule type" value="Genomic_DNA"/>
</dbReference>
<evidence type="ECO:0000256" key="4">
    <source>
        <dbReference type="ARBA" id="ARBA00011241"/>
    </source>
</evidence>
<feature type="domain" description="Calponin-homology (CH)" evidence="13">
    <location>
        <begin position="3"/>
        <end position="119"/>
    </location>
</feature>
<dbReference type="InterPro" id="IPR001715">
    <property type="entry name" value="CH_dom"/>
</dbReference>
<dbReference type="AlphaFoldDB" id="A0AAV7I0B7"/>
<evidence type="ECO:0000256" key="6">
    <source>
        <dbReference type="ARBA" id="ARBA00022490"/>
    </source>
</evidence>
<dbReference type="PROSITE" id="PS50021">
    <property type="entry name" value="CH"/>
    <property type="match status" value="1"/>
</dbReference>
<keyword evidence="7" id="KW-0254">Endocytosis</keyword>
<dbReference type="InterPro" id="IPR008636">
    <property type="entry name" value="Hook_C"/>
</dbReference>
<evidence type="ECO:0000313" key="15">
    <source>
        <dbReference type="Proteomes" id="UP000826195"/>
    </source>
</evidence>
<keyword evidence="9" id="KW-0967">Endosome</keyword>
<dbReference type="GO" id="GO:0030705">
    <property type="term" value="P:cytoskeleton-dependent intracellular transport"/>
    <property type="evidence" value="ECO:0007669"/>
    <property type="project" value="InterPro"/>
</dbReference>
<dbReference type="Pfam" id="PF05622">
    <property type="entry name" value="HOOK"/>
    <property type="match status" value="1"/>
</dbReference>
<dbReference type="Proteomes" id="UP000826195">
    <property type="component" value="Unassembled WGS sequence"/>
</dbReference>
<proteinExistence type="inferred from homology"/>
<evidence type="ECO:0000256" key="12">
    <source>
        <dbReference type="SAM" id="Coils"/>
    </source>
</evidence>
<evidence type="ECO:0000256" key="8">
    <source>
        <dbReference type="ARBA" id="ARBA00022701"/>
    </source>
</evidence>
<dbReference type="CDD" id="cd22222">
    <property type="entry name" value="HkD_Hook"/>
    <property type="match status" value="1"/>
</dbReference>
<evidence type="ECO:0000256" key="7">
    <source>
        <dbReference type="ARBA" id="ARBA00022583"/>
    </source>
</evidence>
<evidence type="ECO:0000256" key="1">
    <source>
        <dbReference type="ARBA" id="ARBA00004177"/>
    </source>
</evidence>
<dbReference type="GO" id="GO:0031122">
    <property type="term" value="P:cytoplasmic microtubule organization"/>
    <property type="evidence" value="ECO:0007669"/>
    <property type="project" value="InterPro"/>
</dbReference>
<keyword evidence="11" id="KW-0206">Cytoskeleton</keyword>
<dbReference type="GO" id="GO:0005768">
    <property type="term" value="C:endosome"/>
    <property type="evidence" value="ECO:0007669"/>
    <property type="project" value="UniProtKB-SubCell"/>
</dbReference>
<evidence type="ECO:0000256" key="10">
    <source>
        <dbReference type="ARBA" id="ARBA00023054"/>
    </source>
</evidence>
<dbReference type="GO" id="GO:0006897">
    <property type="term" value="P:endocytosis"/>
    <property type="evidence" value="ECO:0007669"/>
    <property type="project" value="UniProtKB-KW"/>
</dbReference>
<dbReference type="FunFam" id="1.10.418.10:FF:000024">
    <property type="entry name" value="Hook homolog 3 (Drosophila)"/>
    <property type="match status" value="1"/>
</dbReference>
<sequence>MSNYQLESLIKWLNTFDLVAGHSSPEDLSDGVAISEALNQIDPDWFSTSWKSKIKTNIGTNWRLRVSNLKKIVEAIMEYYSEFLSQPLSGFIKPNSSKIGEHNDFDELKKLLQLVLGCAINCTQKQQYITSIMKMEETVQQAIMQNIQELDNSLHGSRLNLGASLNFDSIDINNGSNQKLLEDLQTTIDLKDQLGQRCHELDQQLSLLQEEKALLISENKKLQKYLEESENSEHSVPSLKYSGLRKQIESLKEEIFKIETSRDDYRLRTESLEKEIFELQSKQEELQKVADEANTLKDEIDALRETADKVAKYELTIDSYKKKLEDMSDLRRQLRILEDKSAEYTKLKVDYEEELKKSSIARNHLELCKQQLSECYHKLNEQITKYDKLEFQSKKLETELKSMQREKERLIVERDYLKESNEELKYTQLQTIDNANPTSVHAISNTDLSFAEMKEKLLRLENETKLLKLEQLGHIEKLPIVQALLDNSEKELNTFKSRNDEANRYIMELETKLEQLTEYHSENTKADNSNLQQKILQLQNESKLYVIDRDQLIVQLEEKEAAIQALKQKIVNLQDNILHKEFEINALEERYKKYIEKAKTVIKSIDPRQSNYPCEMLLLRNQIIEKHQIIDNMKQSLNEFKLLSEMEEKLIISAFYHLGFICQRELVDQRLLIFNSTQGNSFLTRQRQFPVRRTINYSIFNSK</sequence>
<dbReference type="Pfam" id="PF19047">
    <property type="entry name" value="HOOK_N"/>
    <property type="match status" value="1"/>
</dbReference>
<comment type="caution">
    <text evidence="14">The sequence shown here is derived from an EMBL/GenBank/DDBJ whole genome shotgun (WGS) entry which is preliminary data.</text>
</comment>
<keyword evidence="10 12" id="KW-0175">Coiled coil</keyword>
<dbReference type="PANTHER" id="PTHR18947:SF39">
    <property type="entry name" value="PROTEIN HOOK"/>
    <property type="match status" value="1"/>
</dbReference>
<evidence type="ECO:0000256" key="3">
    <source>
        <dbReference type="ARBA" id="ARBA00006946"/>
    </source>
</evidence>
<dbReference type="GO" id="GO:0008017">
    <property type="term" value="F:microtubule binding"/>
    <property type="evidence" value="ECO:0007669"/>
    <property type="project" value="InterPro"/>
</dbReference>
<dbReference type="SUPFAM" id="SSF116907">
    <property type="entry name" value="Hook domain"/>
    <property type="match status" value="1"/>
</dbReference>
<protein>
    <recommendedName>
        <fullName evidence="5">Protein hook</fullName>
    </recommendedName>
</protein>
<feature type="coiled-coil region" evidence="12">
    <location>
        <begin position="191"/>
        <end position="604"/>
    </location>
</feature>
<evidence type="ECO:0000256" key="9">
    <source>
        <dbReference type="ARBA" id="ARBA00022753"/>
    </source>
</evidence>
<dbReference type="GO" id="GO:0051959">
    <property type="term" value="F:dynein light intermediate chain binding"/>
    <property type="evidence" value="ECO:0007669"/>
    <property type="project" value="TreeGrafter"/>
</dbReference>